<organism evidence="1">
    <name type="scientific">marine sediment metagenome</name>
    <dbReference type="NCBI Taxonomy" id="412755"/>
    <lineage>
        <taxon>unclassified sequences</taxon>
        <taxon>metagenomes</taxon>
        <taxon>ecological metagenomes</taxon>
    </lineage>
</organism>
<name>A0A0F9BW78_9ZZZZ</name>
<dbReference type="AlphaFoldDB" id="A0A0F9BW78"/>
<gene>
    <name evidence="1" type="ORF">LCGC14_2478030</name>
</gene>
<protein>
    <submittedName>
        <fullName evidence="1">Uncharacterized protein</fullName>
    </submittedName>
</protein>
<proteinExistence type="predicted"/>
<dbReference type="EMBL" id="LAZR01038965">
    <property type="protein sequence ID" value="KKL18187.1"/>
    <property type="molecule type" value="Genomic_DNA"/>
</dbReference>
<comment type="caution">
    <text evidence="1">The sequence shown here is derived from an EMBL/GenBank/DDBJ whole genome shotgun (WGS) entry which is preliminary data.</text>
</comment>
<feature type="non-terminal residue" evidence="1">
    <location>
        <position position="1"/>
    </location>
</feature>
<sequence length="506" mass="57782">LLRGYVESISRQEVRATRGLFEGTQGMTTQENQLVRLIEEVGLRDHVPRLISLLRSARTLEKGNKQFKQRIKKITGRRNLPEEFPPEFPPELADQLRRLDKLSKEGVPDSFEGILEAYGASNEEKLIIMQLDKLGRLSKDDFSSFVVSRYLMAPELKPGFKTIKEQYIAENALNAQEVRAAQEVEKMLEAAFAESGLSARRQIAGYWSHARVWSEFGLTPDSFMERMIPKRSVEWSANRFRSGELNVYETDPVFMANKYTRGLFMKRHVDPVLKVANKELKRMRGIDAGTHRVMSEYINEIMGAQHTTFTRIDATLASFLKSTGVNPTRAKGLSAKITNEFTGLAYKAAIPFRPVNILRNFFQQVQMIPPRVGFKHYYKGLEKAFTKEGYEEAVRRNIIPADIIPVHASAEVLPAELNKALKPLGLKYQRIFDAGFRWYKYPDDIGRTAAFHSIKSRINAHIVDYETGKITWEVFKSRAKINTFDSNDIAEFTRILNTENSTEAAA</sequence>
<reference evidence="1" key="1">
    <citation type="journal article" date="2015" name="Nature">
        <title>Complex archaea that bridge the gap between prokaryotes and eukaryotes.</title>
        <authorList>
            <person name="Spang A."/>
            <person name="Saw J.H."/>
            <person name="Jorgensen S.L."/>
            <person name="Zaremba-Niedzwiedzka K."/>
            <person name="Martijn J."/>
            <person name="Lind A.E."/>
            <person name="van Eijk R."/>
            <person name="Schleper C."/>
            <person name="Guy L."/>
            <person name="Ettema T.J."/>
        </authorList>
    </citation>
    <scope>NUCLEOTIDE SEQUENCE</scope>
</reference>
<evidence type="ECO:0000313" key="1">
    <source>
        <dbReference type="EMBL" id="KKL18187.1"/>
    </source>
</evidence>
<feature type="non-terminal residue" evidence="1">
    <location>
        <position position="506"/>
    </location>
</feature>
<accession>A0A0F9BW78</accession>